<evidence type="ECO:0000313" key="13">
    <source>
        <dbReference type="EMBL" id="OQK18665.1"/>
    </source>
</evidence>
<dbReference type="AlphaFoldDB" id="A0A1V8MAT1"/>
<dbReference type="NCBIfam" id="NF000584">
    <property type="entry name" value="PRK00009.1"/>
    <property type="match status" value="1"/>
</dbReference>
<keyword evidence="14" id="KW-1185">Reference proteome</keyword>
<keyword evidence="7 10" id="KW-0456">Lyase</keyword>
<dbReference type="PROSITE" id="PS00393">
    <property type="entry name" value="PEPCASE_2"/>
    <property type="match status" value="1"/>
</dbReference>
<evidence type="ECO:0000256" key="11">
    <source>
        <dbReference type="PROSITE-ProRule" id="PRU10111"/>
    </source>
</evidence>
<dbReference type="PRINTS" id="PR00150">
    <property type="entry name" value="PEPCARBXLASE"/>
</dbReference>
<dbReference type="EMBL" id="LPUF01000001">
    <property type="protein sequence ID" value="OQK18665.1"/>
    <property type="molecule type" value="Genomic_DNA"/>
</dbReference>
<proteinExistence type="inferred from homology"/>
<comment type="subunit">
    <text evidence="10">Homotetramer.</text>
</comment>
<gene>
    <name evidence="10" type="primary">ppc</name>
    <name evidence="13" type="ORF">AU255_03190</name>
</gene>
<evidence type="ECO:0000256" key="5">
    <source>
        <dbReference type="ARBA" id="ARBA00022419"/>
    </source>
</evidence>
<dbReference type="Gene3D" id="1.20.1440.90">
    <property type="entry name" value="Phosphoenolpyruvate/pyruvate domain"/>
    <property type="match status" value="1"/>
</dbReference>
<dbReference type="STRING" id="1420851.AU255_03190"/>
<dbReference type="InterPro" id="IPR018129">
    <property type="entry name" value="PEP_COase_Lys_AS"/>
</dbReference>
<evidence type="ECO:0000313" key="14">
    <source>
        <dbReference type="Proteomes" id="UP000191980"/>
    </source>
</evidence>
<dbReference type="GO" id="GO:0006099">
    <property type="term" value="P:tricarboxylic acid cycle"/>
    <property type="evidence" value="ECO:0007669"/>
    <property type="project" value="InterPro"/>
</dbReference>
<evidence type="ECO:0000256" key="9">
    <source>
        <dbReference type="ARBA" id="ARBA00048995"/>
    </source>
</evidence>
<dbReference type="GO" id="GO:0008964">
    <property type="term" value="F:phosphoenolpyruvate carboxylase activity"/>
    <property type="evidence" value="ECO:0007669"/>
    <property type="project" value="UniProtKB-UniRule"/>
</dbReference>
<dbReference type="GO" id="GO:0006107">
    <property type="term" value="P:oxaloacetate metabolic process"/>
    <property type="evidence" value="ECO:0007669"/>
    <property type="project" value="UniProtKB-UniRule"/>
</dbReference>
<dbReference type="PROSITE" id="PS00781">
    <property type="entry name" value="PEPCASE_1"/>
    <property type="match status" value="1"/>
</dbReference>
<sequence>MTADTEIRDKLLRARIKLLGNILGKVIKSQVGESAFDAVEKLRTGYLQLEQAENPALQAELTEFIESQSAKELAPIIRAFNLYFSLVNLAEEEHQYHERQSQLKSEGPFWTGSVLNTIGELKAQGLDAGQVQTLLNKLHYIPVFTAHPTESKRRAVMDNLRRIFLDIGALNEADTYNNKYVKDSIYQMLEMQIQVLWQTDEVRRQKPTVEDEIRNGIYYFRQSLFDAVPEVYRYMERAIAKHYPDDNIETPNFLSFGSWIGGDRDGNPFVTHNTTVQALLLQSRAVIYEYQQRVLDLGSKLTHSRFISPISQDVIQRSENADDHLIAAVFKKRPERFKDEPYRRLLALIHGKLQQNIEYLEARIDDDPIDKSHFAYHSESDFLDDLELIHHSLCSHGDENVANAELKDLIRLVKTFGFYLMRLDIRQESTVHTEAVADLFSHLGVDYKSLREKEKLDILAQHVASATIIDIQHLALDDMTKEVLEVFNVVREMRKDISEKAFNNYVISMTHEASHIMEVLFLAHQVGLAGYNAGKPYCDIQIAPLFETIVDLEHIVPVTQALFENDTYKALLEASGNQQEIMLGYSDSAKDGGNLSSAWGLYVAQQQIMVLADEHGVDCRLFHGRGGTVGRGGGPTHFAILSQPTGTVRGSIKFTEQGEVLSNKYSNTETAMYELSLGVTGLMKASTGVVQSQVKDNPEYFEVMQKLAKDGEACFRKLTDDTEGFFNFFYEATPVTEIGLLNIGSRPSHRKKGNLSKSSIRAIPWIFGWAQARLTFPAWQGTGYALDNWIEQHGDAQLKEMYQNWPFFRALVSNIQMALTKTDLDIGAQYSLLGQNQQVAQTVYTLIADEYKRAEQRILEISCNQTLMADTPSLALSLSRRNPYLVPLNNIQIALLRRYKSDQISEEEKALWLPELLNSINAIAAGLRNTG</sequence>
<dbReference type="GO" id="GO:0015977">
    <property type="term" value="P:carbon fixation"/>
    <property type="evidence" value="ECO:0007669"/>
    <property type="project" value="UniProtKB-UniRule"/>
</dbReference>
<dbReference type="PANTHER" id="PTHR30523:SF46">
    <property type="entry name" value="PHOSPHOENOLPYRUVATE CARBOXYLASE"/>
    <property type="match status" value="1"/>
</dbReference>
<dbReference type="InterPro" id="IPR021135">
    <property type="entry name" value="PEP_COase"/>
</dbReference>
<protein>
    <recommendedName>
        <fullName evidence="5 10">Phosphoenolpyruvate carboxylase</fullName>
        <shortName evidence="10">PEPC</shortName>
        <shortName evidence="10">PEPCase</shortName>
        <ecNumber evidence="4 10">4.1.1.31</ecNumber>
    </recommendedName>
</protein>
<comment type="similarity">
    <text evidence="3 10">Belongs to the PEPCase type 1 family.</text>
</comment>
<dbReference type="Pfam" id="PF00311">
    <property type="entry name" value="PEPcase"/>
    <property type="match status" value="1"/>
</dbReference>
<dbReference type="EC" id="4.1.1.31" evidence="4 10"/>
<dbReference type="PANTHER" id="PTHR30523">
    <property type="entry name" value="PHOSPHOENOLPYRUVATE CARBOXYLASE"/>
    <property type="match status" value="1"/>
</dbReference>
<dbReference type="GO" id="GO:0000287">
    <property type="term" value="F:magnesium ion binding"/>
    <property type="evidence" value="ECO:0007669"/>
    <property type="project" value="UniProtKB-UniRule"/>
</dbReference>
<dbReference type="InterPro" id="IPR022805">
    <property type="entry name" value="PEP_COase_bac/pln-type"/>
</dbReference>
<comment type="catalytic activity">
    <reaction evidence="9 10">
        <text>oxaloacetate + phosphate = phosphoenolpyruvate + hydrogencarbonate</text>
        <dbReference type="Rhea" id="RHEA:28370"/>
        <dbReference type="ChEBI" id="CHEBI:16452"/>
        <dbReference type="ChEBI" id="CHEBI:17544"/>
        <dbReference type="ChEBI" id="CHEBI:43474"/>
        <dbReference type="ChEBI" id="CHEBI:58702"/>
        <dbReference type="EC" id="4.1.1.31"/>
    </reaction>
</comment>
<comment type="caution">
    <text evidence="13">The sequence shown here is derived from an EMBL/GenBank/DDBJ whole genome shotgun (WGS) entry which is preliminary data.</text>
</comment>
<evidence type="ECO:0000256" key="12">
    <source>
        <dbReference type="PROSITE-ProRule" id="PRU10112"/>
    </source>
</evidence>
<keyword evidence="13" id="KW-0670">Pyruvate</keyword>
<evidence type="ECO:0000256" key="10">
    <source>
        <dbReference type="HAMAP-Rule" id="MF_00595"/>
    </source>
</evidence>
<keyword evidence="6 10" id="KW-0460">Magnesium</keyword>
<dbReference type="SUPFAM" id="SSF51621">
    <property type="entry name" value="Phosphoenolpyruvate/pyruvate domain"/>
    <property type="match status" value="1"/>
</dbReference>
<evidence type="ECO:0000256" key="1">
    <source>
        <dbReference type="ARBA" id="ARBA00001946"/>
    </source>
</evidence>
<dbReference type="InterPro" id="IPR033129">
    <property type="entry name" value="PEPCASE_His_AS"/>
</dbReference>
<keyword evidence="8 10" id="KW-0120">Carbon dioxide fixation</keyword>
<evidence type="ECO:0000256" key="2">
    <source>
        <dbReference type="ARBA" id="ARBA00003670"/>
    </source>
</evidence>
<evidence type="ECO:0000256" key="4">
    <source>
        <dbReference type="ARBA" id="ARBA00012305"/>
    </source>
</evidence>
<name>A0A1V8MAT1_9GAMM</name>
<evidence type="ECO:0000256" key="6">
    <source>
        <dbReference type="ARBA" id="ARBA00022842"/>
    </source>
</evidence>
<dbReference type="InterPro" id="IPR015813">
    <property type="entry name" value="Pyrv/PenolPyrv_kinase-like_dom"/>
</dbReference>
<feature type="active site" evidence="10 11">
    <location>
        <position position="147"/>
    </location>
</feature>
<dbReference type="HAMAP" id="MF_00595">
    <property type="entry name" value="PEPcase_type1"/>
    <property type="match status" value="1"/>
</dbReference>
<evidence type="ECO:0000256" key="7">
    <source>
        <dbReference type="ARBA" id="ARBA00023239"/>
    </source>
</evidence>
<comment type="function">
    <text evidence="2 10">Forms oxaloacetate, a four-carbon dicarboxylic acid source for the tricarboxylic acid cycle.</text>
</comment>
<organism evidence="13 14">
    <name type="scientific">Methyloprofundus sedimenti</name>
    <dbReference type="NCBI Taxonomy" id="1420851"/>
    <lineage>
        <taxon>Bacteria</taxon>
        <taxon>Pseudomonadati</taxon>
        <taxon>Pseudomonadota</taxon>
        <taxon>Gammaproteobacteria</taxon>
        <taxon>Methylococcales</taxon>
        <taxon>Methylococcaceae</taxon>
        <taxon>Methyloprofundus</taxon>
    </lineage>
</organism>
<dbReference type="GO" id="GO:0005829">
    <property type="term" value="C:cytosol"/>
    <property type="evidence" value="ECO:0007669"/>
    <property type="project" value="TreeGrafter"/>
</dbReference>
<feature type="active site" evidence="10 12">
    <location>
        <position position="590"/>
    </location>
</feature>
<dbReference type="Proteomes" id="UP000191980">
    <property type="component" value="Unassembled WGS sequence"/>
</dbReference>
<reference evidence="13 14" key="1">
    <citation type="submission" date="2015-12" db="EMBL/GenBank/DDBJ databases">
        <authorList>
            <person name="Shamseldin A."/>
            <person name="Moawad H."/>
            <person name="Abd El-Rahim W.M."/>
            <person name="Sadowsky M.J."/>
        </authorList>
    </citation>
    <scope>NUCLEOTIDE SEQUENCE [LARGE SCALE GENOMIC DNA]</scope>
    <source>
        <strain evidence="13 14">WF1</strain>
    </source>
</reference>
<accession>A0A1V8MAT1</accession>
<comment type="cofactor">
    <cofactor evidence="1 10">
        <name>Mg(2+)</name>
        <dbReference type="ChEBI" id="CHEBI:18420"/>
    </cofactor>
</comment>
<evidence type="ECO:0000256" key="8">
    <source>
        <dbReference type="ARBA" id="ARBA00023300"/>
    </source>
</evidence>
<evidence type="ECO:0000256" key="3">
    <source>
        <dbReference type="ARBA" id="ARBA00008346"/>
    </source>
</evidence>